<dbReference type="EMBL" id="JANPWB010000014">
    <property type="protein sequence ID" value="KAJ1095035.1"/>
    <property type="molecule type" value="Genomic_DNA"/>
</dbReference>
<organism evidence="1 2">
    <name type="scientific">Pleurodeles waltl</name>
    <name type="common">Iberian ribbed newt</name>
    <dbReference type="NCBI Taxonomy" id="8319"/>
    <lineage>
        <taxon>Eukaryota</taxon>
        <taxon>Metazoa</taxon>
        <taxon>Chordata</taxon>
        <taxon>Craniata</taxon>
        <taxon>Vertebrata</taxon>
        <taxon>Euteleostomi</taxon>
        <taxon>Amphibia</taxon>
        <taxon>Batrachia</taxon>
        <taxon>Caudata</taxon>
        <taxon>Salamandroidea</taxon>
        <taxon>Salamandridae</taxon>
        <taxon>Pleurodelinae</taxon>
        <taxon>Pleurodeles</taxon>
    </lineage>
</organism>
<proteinExistence type="predicted"/>
<evidence type="ECO:0000313" key="2">
    <source>
        <dbReference type="Proteomes" id="UP001066276"/>
    </source>
</evidence>
<comment type="caution">
    <text evidence="1">The sequence shown here is derived from an EMBL/GenBank/DDBJ whole genome shotgun (WGS) entry which is preliminary data.</text>
</comment>
<protein>
    <submittedName>
        <fullName evidence="1">Uncharacterized protein</fullName>
    </submittedName>
</protein>
<gene>
    <name evidence="1" type="ORF">NDU88_000206</name>
</gene>
<name>A0AAV7LWS1_PLEWA</name>
<accession>A0AAV7LWS1</accession>
<dbReference type="Proteomes" id="UP001066276">
    <property type="component" value="Chromosome 10"/>
</dbReference>
<keyword evidence="2" id="KW-1185">Reference proteome</keyword>
<reference evidence="1" key="1">
    <citation type="journal article" date="2022" name="bioRxiv">
        <title>Sequencing and chromosome-scale assembly of the giantPleurodeles waltlgenome.</title>
        <authorList>
            <person name="Brown T."/>
            <person name="Elewa A."/>
            <person name="Iarovenko S."/>
            <person name="Subramanian E."/>
            <person name="Araus A.J."/>
            <person name="Petzold A."/>
            <person name="Susuki M."/>
            <person name="Suzuki K.-i.T."/>
            <person name="Hayashi T."/>
            <person name="Toyoda A."/>
            <person name="Oliveira C."/>
            <person name="Osipova E."/>
            <person name="Leigh N.D."/>
            <person name="Simon A."/>
            <person name="Yun M.H."/>
        </authorList>
    </citation>
    <scope>NUCLEOTIDE SEQUENCE</scope>
    <source>
        <strain evidence="1">20211129_DDA</strain>
        <tissue evidence="1">Liver</tissue>
    </source>
</reference>
<evidence type="ECO:0000313" key="1">
    <source>
        <dbReference type="EMBL" id="KAJ1095035.1"/>
    </source>
</evidence>
<dbReference type="AlphaFoldDB" id="A0AAV7LWS1"/>
<sequence length="100" mass="10672">MACADGIGRHPRPACTGLADAQGLLARDWFNFFELVYAIGSRTESFQMRLVKRLEGVLATNAAAIFKVSKSRDQAGAHGAGLRVVVDTAGRSIVNQLPVS</sequence>